<sequence>MSIAKSYPLLSGEALTWWLLGAGVFVFILVFVVYEVLNHERTKTVAAPYAFHMVRIPKYSPSTTDHKPVSAPKISTQAHTKRVAPSHSSSRFVHPASLSRPATETAPPKILPQSQFSILSSRQRARLISRYVTYWIEHVEEKASGHLQEQGTGKIKVRVTVVSSGHLAGLALLHSTLPGTESSRAVELIRAASPYAPFPENLAKEANKLIIRCTMRFMEKGNQSATSGSRLDSKDMATYKANLGESLSQALLGGDS</sequence>
<evidence type="ECO:0000313" key="1">
    <source>
        <dbReference type="EMBL" id="XRI74027.1"/>
    </source>
</evidence>
<gene>
    <name evidence="1" type="ORF">HHS34_002220</name>
</gene>
<reference evidence="1 2" key="1">
    <citation type="journal article" date="2021" name="ISME J.">
        <title>Genomic evolution of the class Acidithiobacillia: deep-branching Proteobacteria living in extreme acidic conditions.</title>
        <authorList>
            <person name="Moya-Beltran A."/>
            <person name="Beard S."/>
            <person name="Rojas-Villalobos C."/>
            <person name="Issotta F."/>
            <person name="Gallardo Y."/>
            <person name="Ulloa R."/>
            <person name="Giaveno A."/>
            <person name="Degli Esposti M."/>
            <person name="Johnson D.B."/>
            <person name="Quatrini R."/>
        </authorList>
    </citation>
    <scope>NUCLEOTIDE SEQUENCE [LARGE SCALE GENOMIC DNA]</scope>
    <source>
        <strain evidence="1 2">GG1-14</strain>
    </source>
</reference>
<protein>
    <submittedName>
        <fullName evidence="1">Energy transducer TonB</fullName>
    </submittedName>
</protein>
<proteinExistence type="predicted"/>
<dbReference type="EMBL" id="CP127526">
    <property type="protein sequence ID" value="XRI74027.1"/>
    <property type="molecule type" value="Genomic_DNA"/>
</dbReference>
<accession>A0ACD5HGH8</accession>
<dbReference type="Proteomes" id="UP001195965">
    <property type="component" value="Chromosome"/>
</dbReference>
<keyword evidence="2" id="KW-1185">Reference proteome</keyword>
<name>A0ACD5HGH8_9PROT</name>
<evidence type="ECO:0000313" key="2">
    <source>
        <dbReference type="Proteomes" id="UP001195965"/>
    </source>
</evidence>
<organism evidence="1 2">
    <name type="scientific">Acidithiobacillus montserratensis</name>
    <dbReference type="NCBI Taxonomy" id="2729135"/>
    <lineage>
        <taxon>Bacteria</taxon>
        <taxon>Pseudomonadati</taxon>
        <taxon>Pseudomonadota</taxon>
        <taxon>Acidithiobacillia</taxon>
        <taxon>Acidithiobacillales</taxon>
        <taxon>Acidithiobacillaceae</taxon>
        <taxon>Acidithiobacillus</taxon>
    </lineage>
</organism>